<dbReference type="EMBL" id="KN832977">
    <property type="protein sequence ID" value="KIM88319.1"/>
    <property type="molecule type" value="Genomic_DNA"/>
</dbReference>
<dbReference type="AlphaFoldDB" id="A0A0C3G987"/>
<dbReference type="InParanoid" id="A0A0C3G987"/>
<reference evidence="3" key="2">
    <citation type="submission" date="2015-01" db="EMBL/GenBank/DDBJ databases">
        <title>Evolutionary Origins and Diversification of the Mycorrhizal Mutualists.</title>
        <authorList>
            <consortium name="DOE Joint Genome Institute"/>
            <consortium name="Mycorrhizal Genomics Consortium"/>
            <person name="Kohler A."/>
            <person name="Kuo A."/>
            <person name="Nagy L.G."/>
            <person name="Floudas D."/>
            <person name="Copeland A."/>
            <person name="Barry K.W."/>
            <person name="Cichocki N."/>
            <person name="Veneault-Fourrey C."/>
            <person name="LaButti K."/>
            <person name="Lindquist E.A."/>
            <person name="Lipzen A."/>
            <person name="Lundell T."/>
            <person name="Morin E."/>
            <person name="Murat C."/>
            <person name="Riley R."/>
            <person name="Ohm R."/>
            <person name="Sun H."/>
            <person name="Tunlid A."/>
            <person name="Henrissat B."/>
            <person name="Grigoriev I.V."/>
            <person name="Hibbett D.S."/>
            <person name="Martin F."/>
        </authorList>
    </citation>
    <scope>NUCLEOTIDE SEQUENCE [LARGE SCALE GENOMIC DNA]</scope>
    <source>
        <strain evidence="3">F 1598</strain>
    </source>
</reference>
<organism evidence="2 3">
    <name type="scientific">Piloderma croceum (strain F 1598)</name>
    <dbReference type="NCBI Taxonomy" id="765440"/>
    <lineage>
        <taxon>Eukaryota</taxon>
        <taxon>Fungi</taxon>
        <taxon>Dikarya</taxon>
        <taxon>Basidiomycota</taxon>
        <taxon>Agaricomycotina</taxon>
        <taxon>Agaricomycetes</taxon>
        <taxon>Agaricomycetidae</taxon>
        <taxon>Atheliales</taxon>
        <taxon>Atheliaceae</taxon>
        <taxon>Piloderma</taxon>
    </lineage>
</organism>
<dbReference type="HOGENOM" id="CLU_152711_0_0_1"/>
<dbReference type="Proteomes" id="UP000054166">
    <property type="component" value="Unassembled WGS sequence"/>
</dbReference>
<evidence type="ECO:0000256" key="1">
    <source>
        <dbReference type="SAM" id="Phobius"/>
    </source>
</evidence>
<reference evidence="2 3" key="1">
    <citation type="submission" date="2014-04" db="EMBL/GenBank/DDBJ databases">
        <authorList>
            <consortium name="DOE Joint Genome Institute"/>
            <person name="Kuo A."/>
            <person name="Tarkka M."/>
            <person name="Buscot F."/>
            <person name="Kohler A."/>
            <person name="Nagy L.G."/>
            <person name="Floudas D."/>
            <person name="Copeland A."/>
            <person name="Barry K.W."/>
            <person name="Cichocki N."/>
            <person name="Veneault-Fourrey C."/>
            <person name="LaButti K."/>
            <person name="Lindquist E.A."/>
            <person name="Lipzen A."/>
            <person name="Lundell T."/>
            <person name="Morin E."/>
            <person name="Murat C."/>
            <person name="Sun H."/>
            <person name="Tunlid A."/>
            <person name="Henrissat B."/>
            <person name="Grigoriev I.V."/>
            <person name="Hibbett D.S."/>
            <person name="Martin F."/>
            <person name="Nordberg H.P."/>
            <person name="Cantor M.N."/>
            <person name="Hua S.X."/>
        </authorList>
    </citation>
    <scope>NUCLEOTIDE SEQUENCE [LARGE SCALE GENOMIC DNA]</scope>
    <source>
        <strain evidence="2 3">F 1598</strain>
    </source>
</reference>
<name>A0A0C3G987_PILCF</name>
<feature type="transmembrane region" description="Helical" evidence="1">
    <location>
        <begin position="12"/>
        <end position="32"/>
    </location>
</feature>
<evidence type="ECO:0000313" key="2">
    <source>
        <dbReference type="EMBL" id="KIM88319.1"/>
    </source>
</evidence>
<proteinExistence type="predicted"/>
<evidence type="ECO:0000313" key="3">
    <source>
        <dbReference type="Proteomes" id="UP000054166"/>
    </source>
</evidence>
<feature type="transmembrane region" description="Helical" evidence="1">
    <location>
        <begin position="44"/>
        <end position="64"/>
    </location>
</feature>
<keyword evidence="1" id="KW-0812">Transmembrane</keyword>
<protein>
    <submittedName>
        <fullName evidence="2">Uncharacterized protein</fullName>
    </submittedName>
</protein>
<keyword evidence="3" id="KW-1185">Reference proteome</keyword>
<sequence length="132" mass="14659">MTQSTTYQWHVWIPSLALEGTLMLLTACKIIAYRDGMNRTITVLARDSLLYFVIAFAGLALSVANSVHPIKALNFPVIPPTQCIISIAVGRMVMNIRGLILDDPDRTVYLQSLEFEHSRTYGSEVGLMGSTR</sequence>
<keyword evidence="1" id="KW-1133">Transmembrane helix</keyword>
<gene>
    <name evidence="2" type="ORF">PILCRDRAFT_814221</name>
</gene>
<keyword evidence="1" id="KW-0472">Membrane</keyword>
<accession>A0A0C3G987</accession>